<evidence type="ECO:0000313" key="4">
    <source>
        <dbReference type="Proteomes" id="UP000316181"/>
    </source>
</evidence>
<proteinExistence type="predicted"/>
<dbReference type="InterPro" id="IPR007167">
    <property type="entry name" value="Fe-transptr_FeoA-like"/>
</dbReference>
<dbReference type="Gene3D" id="2.30.30.90">
    <property type="match status" value="1"/>
</dbReference>
<dbReference type="EMBL" id="VFNV01000001">
    <property type="protein sequence ID" value="TQK76924.1"/>
    <property type="molecule type" value="Genomic_DNA"/>
</dbReference>
<dbReference type="SUPFAM" id="SSF50037">
    <property type="entry name" value="C-terminal domain of transcriptional repressors"/>
    <property type="match status" value="1"/>
</dbReference>
<evidence type="ECO:0000256" key="1">
    <source>
        <dbReference type="ARBA" id="ARBA00023004"/>
    </source>
</evidence>
<dbReference type="InterPro" id="IPR008988">
    <property type="entry name" value="Transcriptional_repressor_C"/>
</dbReference>
<accession>A0A542SQP4</accession>
<feature type="domain" description="Ferrous iron transporter FeoA-like" evidence="2">
    <location>
        <begin position="15"/>
        <end position="62"/>
    </location>
</feature>
<name>A0A542SQP4_9MICO</name>
<sequence>MASVDPAAFPTPAGRLRLRELGIRPGAQVRVIRSTPFGGRVITLATRRIALDPHTCAAIAVEQGR</sequence>
<protein>
    <submittedName>
        <fullName evidence="3">Ferrous iron transport protein A</fullName>
    </submittedName>
</protein>
<organism evidence="3 4">
    <name type="scientific">Rarobacter incanus</name>
    <dbReference type="NCBI Taxonomy" id="153494"/>
    <lineage>
        <taxon>Bacteria</taxon>
        <taxon>Bacillati</taxon>
        <taxon>Actinomycetota</taxon>
        <taxon>Actinomycetes</taxon>
        <taxon>Micrococcales</taxon>
        <taxon>Rarobacteraceae</taxon>
        <taxon>Rarobacter</taxon>
    </lineage>
</organism>
<dbReference type="AlphaFoldDB" id="A0A542SQP4"/>
<dbReference type="GO" id="GO:0046914">
    <property type="term" value="F:transition metal ion binding"/>
    <property type="evidence" value="ECO:0007669"/>
    <property type="project" value="InterPro"/>
</dbReference>
<keyword evidence="1" id="KW-0408">Iron</keyword>
<dbReference type="Proteomes" id="UP000316181">
    <property type="component" value="Unassembled WGS sequence"/>
</dbReference>
<evidence type="ECO:0000313" key="3">
    <source>
        <dbReference type="EMBL" id="TQK76924.1"/>
    </source>
</evidence>
<reference evidence="3 4" key="1">
    <citation type="submission" date="2019-06" db="EMBL/GenBank/DDBJ databases">
        <title>Sequencing the genomes of 1000 actinobacteria strains.</title>
        <authorList>
            <person name="Klenk H.-P."/>
        </authorList>
    </citation>
    <scope>NUCLEOTIDE SEQUENCE [LARGE SCALE GENOMIC DNA]</scope>
    <source>
        <strain evidence="3 4">DSM 10596</strain>
    </source>
</reference>
<keyword evidence="4" id="KW-1185">Reference proteome</keyword>
<comment type="caution">
    <text evidence="3">The sequence shown here is derived from an EMBL/GenBank/DDBJ whole genome shotgun (WGS) entry which is preliminary data.</text>
</comment>
<evidence type="ECO:0000259" key="2">
    <source>
        <dbReference type="Pfam" id="PF04023"/>
    </source>
</evidence>
<dbReference type="InterPro" id="IPR038157">
    <property type="entry name" value="FeoA_core_dom"/>
</dbReference>
<gene>
    <name evidence="3" type="ORF">FB389_1626</name>
</gene>
<dbReference type="Pfam" id="PF04023">
    <property type="entry name" value="FeoA"/>
    <property type="match status" value="1"/>
</dbReference>